<evidence type="ECO:0000256" key="1">
    <source>
        <dbReference type="ARBA" id="ARBA00023157"/>
    </source>
</evidence>
<keyword evidence="1" id="KW-1015">Disulfide bond</keyword>
<sequence length="567" mass="64797">MRKRLFFLNLILFISKWQIKQLSAETVSGCTINNNNRRNNNDKTSVTLTCPNNGYILVRNLTFGVHKTSSLAPATSSFCTYQPGDCTTRTTYIGMECNGLTTCDLDLNPQYLHICSQYSDYMVLDYICLQGSSLSVCDNRLISTSLHKDHRLFLRSPNYPHEYENSLNCSCQIQTKKSQVKFLDFYLEERDETNICSRDYLQIDNRSYCGSTDEDNNPIKSTIDLNSSFQLTFKTNDVITRKGFWLMISSEQPLQVSCNNLIESTSTLPTTTTTTTTLTTTKSTITILQYLTSTSLIPPTEISILHLNNDNNPNEKRRYTLSYILILTIIFVVVLLLLNLLLIILCWRQRRPKPTMDSKANDTNRPFFCSIRSSGSSSSSVTYGETPVLTSLDAQKQQTLSSRYIFQPNHQHLDTTPSTSTTTATGPYEDLNDSSTTLQRQLVKCKTSDNHSLYMQHRPMFSSPNTAYNRMIHFPPAPIRCQFSTPVQTFYPPQPFLDTQHIYETIQDGHCPYQRLATTLRRPLLQQQQQQQQQPCTCTYDHNGQQYSIRTCHAENLDIESTPETLV</sequence>
<gene>
    <name evidence="7" type="ORF">EDS130_LOCUS5206</name>
    <name evidence="8" type="ORF">XAT740_LOCUS49238</name>
</gene>
<feature type="compositionally biased region" description="Low complexity" evidence="3">
    <location>
        <begin position="415"/>
        <end position="425"/>
    </location>
</feature>
<dbReference type="Proteomes" id="UP000663852">
    <property type="component" value="Unassembled WGS sequence"/>
</dbReference>
<evidence type="ECO:0000259" key="6">
    <source>
        <dbReference type="PROSITE" id="PS01180"/>
    </source>
</evidence>
<keyword evidence="5" id="KW-0732">Signal</keyword>
<dbReference type="InterPro" id="IPR035914">
    <property type="entry name" value="Sperma_CUB_dom_sf"/>
</dbReference>
<keyword evidence="4" id="KW-1133">Transmembrane helix</keyword>
<dbReference type="CDD" id="cd00041">
    <property type="entry name" value="CUB"/>
    <property type="match status" value="1"/>
</dbReference>
<keyword evidence="4" id="KW-0812">Transmembrane</keyword>
<evidence type="ECO:0000256" key="5">
    <source>
        <dbReference type="SAM" id="SignalP"/>
    </source>
</evidence>
<evidence type="ECO:0000256" key="2">
    <source>
        <dbReference type="PROSITE-ProRule" id="PRU00059"/>
    </source>
</evidence>
<evidence type="ECO:0000256" key="4">
    <source>
        <dbReference type="SAM" id="Phobius"/>
    </source>
</evidence>
<evidence type="ECO:0000313" key="9">
    <source>
        <dbReference type="Proteomes" id="UP000663828"/>
    </source>
</evidence>
<evidence type="ECO:0000313" key="7">
    <source>
        <dbReference type="EMBL" id="CAF0808177.1"/>
    </source>
</evidence>
<evidence type="ECO:0000313" key="10">
    <source>
        <dbReference type="Proteomes" id="UP000663852"/>
    </source>
</evidence>
<feature type="transmembrane region" description="Helical" evidence="4">
    <location>
        <begin position="321"/>
        <end position="347"/>
    </location>
</feature>
<reference evidence="7" key="1">
    <citation type="submission" date="2021-02" db="EMBL/GenBank/DDBJ databases">
        <authorList>
            <person name="Nowell W R."/>
        </authorList>
    </citation>
    <scope>NUCLEOTIDE SEQUENCE</scope>
</reference>
<feature type="region of interest" description="Disordered" evidence="3">
    <location>
        <begin position="410"/>
        <end position="433"/>
    </location>
</feature>
<keyword evidence="9" id="KW-1185">Reference proteome</keyword>
<dbReference type="SUPFAM" id="SSF49854">
    <property type="entry name" value="Spermadhesin, CUB domain"/>
    <property type="match status" value="1"/>
</dbReference>
<dbReference type="SMART" id="SM00042">
    <property type="entry name" value="CUB"/>
    <property type="match status" value="1"/>
</dbReference>
<dbReference type="Gene3D" id="2.60.120.290">
    <property type="entry name" value="Spermadhesin, CUB domain"/>
    <property type="match status" value="1"/>
</dbReference>
<feature type="domain" description="CUB" evidence="6">
    <location>
        <begin position="137"/>
        <end position="251"/>
    </location>
</feature>
<proteinExistence type="predicted"/>
<dbReference type="OrthoDB" id="10030117at2759"/>
<protein>
    <recommendedName>
        <fullName evidence="6">CUB domain-containing protein</fullName>
    </recommendedName>
</protein>
<dbReference type="AlphaFoldDB" id="A0A813T2Z3"/>
<evidence type="ECO:0000256" key="3">
    <source>
        <dbReference type="SAM" id="MobiDB-lite"/>
    </source>
</evidence>
<dbReference type="CDD" id="cd22823">
    <property type="entry name" value="Gal_Rha_Lectin"/>
    <property type="match status" value="1"/>
</dbReference>
<dbReference type="EMBL" id="CAJNOJ010000014">
    <property type="protein sequence ID" value="CAF0808177.1"/>
    <property type="molecule type" value="Genomic_DNA"/>
</dbReference>
<comment type="caution">
    <text evidence="2">Lacks conserved residue(s) required for the propagation of feature annotation.</text>
</comment>
<dbReference type="InterPro" id="IPR000859">
    <property type="entry name" value="CUB_dom"/>
</dbReference>
<dbReference type="Proteomes" id="UP000663828">
    <property type="component" value="Unassembled WGS sequence"/>
</dbReference>
<evidence type="ECO:0000313" key="8">
    <source>
        <dbReference type="EMBL" id="CAF1613539.1"/>
    </source>
</evidence>
<comment type="caution">
    <text evidence="7">The sequence shown here is derived from an EMBL/GenBank/DDBJ whole genome shotgun (WGS) entry which is preliminary data.</text>
</comment>
<dbReference type="EMBL" id="CAJNOR010007241">
    <property type="protein sequence ID" value="CAF1613539.1"/>
    <property type="molecule type" value="Genomic_DNA"/>
</dbReference>
<organism evidence="7 10">
    <name type="scientific">Adineta ricciae</name>
    <name type="common">Rotifer</name>
    <dbReference type="NCBI Taxonomy" id="249248"/>
    <lineage>
        <taxon>Eukaryota</taxon>
        <taxon>Metazoa</taxon>
        <taxon>Spiralia</taxon>
        <taxon>Gnathifera</taxon>
        <taxon>Rotifera</taxon>
        <taxon>Eurotatoria</taxon>
        <taxon>Bdelloidea</taxon>
        <taxon>Adinetida</taxon>
        <taxon>Adinetidae</taxon>
        <taxon>Adineta</taxon>
    </lineage>
</organism>
<keyword evidence="4" id="KW-0472">Membrane</keyword>
<dbReference type="PROSITE" id="PS01180">
    <property type="entry name" value="CUB"/>
    <property type="match status" value="1"/>
</dbReference>
<feature type="signal peptide" evidence="5">
    <location>
        <begin position="1"/>
        <end position="24"/>
    </location>
</feature>
<feature type="chain" id="PRO_5035597607" description="CUB domain-containing protein" evidence="5">
    <location>
        <begin position="25"/>
        <end position="567"/>
    </location>
</feature>
<dbReference type="Pfam" id="PF00431">
    <property type="entry name" value="CUB"/>
    <property type="match status" value="1"/>
</dbReference>
<name>A0A813T2Z3_ADIRI</name>
<accession>A0A813T2Z3</accession>